<proteinExistence type="predicted"/>
<dbReference type="Proteomes" id="UP000794436">
    <property type="component" value="Unassembled WGS sequence"/>
</dbReference>
<protein>
    <recommendedName>
        <fullName evidence="2">Alcohol dehydrogenase-like N-terminal domain-containing protein</fullName>
    </recommendedName>
</protein>
<evidence type="ECO:0000256" key="1">
    <source>
        <dbReference type="ARBA" id="ARBA00022857"/>
    </source>
</evidence>
<keyword evidence="1" id="KW-0521">NADP</keyword>
<evidence type="ECO:0000313" key="3">
    <source>
        <dbReference type="EMBL" id="TMW58442.1"/>
    </source>
</evidence>
<sequence length="108" mass="11717">MSWSISQFPIIYTGAMTTATLPATYRAIVFESHGNGIEAMKLRSDVTHPTLKPTHVRIRVHSAAVNPADYKVIEYGPSGPQPTAKNPFRSGFDVAGTVVEVGAEVTRF</sequence>
<evidence type="ECO:0000259" key="2">
    <source>
        <dbReference type="Pfam" id="PF08240"/>
    </source>
</evidence>
<dbReference type="PANTHER" id="PTHR44154:SF1">
    <property type="entry name" value="QUINONE OXIDOREDUCTASE"/>
    <property type="match status" value="1"/>
</dbReference>
<dbReference type="EMBL" id="SPLM01000111">
    <property type="protein sequence ID" value="TMW58442.1"/>
    <property type="molecule type" value="Genomic_DNA"/>
</dbReference>
<dbReference type="InterPro" id="IPR051603">
    <property type="entry name" value="Zinc-ADH_QOR/CCCR"/>
</dbReference>
<evidence type="ECO:0000313" key="4">
    <source>
        <dbReference type="Proteomes" id="UP000794436"/>
    </source>
</evidence>
<dbReference type="InterPro" id="IPR011032">
    <property type="entry name" value="GroES-like_sf"/>
</dbReference>
<dbReference type="SUPFAM" id="SSF50129">
    <property type="entry name" value="GroES-like"/>
    <property type="match status" value="1"/>
</dbReference>
<gene>
    <name evidence="3" type="ORF">Poli38472_010001</name>
</gene>
<dbReference type="Pfam" id="PF08240">
    <property type="entry name" value="ADH_N"/>
    <property type="match status" value="1"/>
</dbReference>
<keyword evidence="4" id="KW-1185">Reference proteome</keyword>
<comment type="caution">
    <text evidence="3">The sequence shown here is derived from an EMBL/GenBank/DDBJ whole genome shotgun (WGS) entry which is preliminary data.</text>
</comment>
<reference evidence="3" key="1">
    <citation type="submission" date="2019-03" db="EMBL/GenBank/DDBJ databases">
        <title>Long read genome sequence of the mycoparasitic Pythium oligandrum ATCC 38472 isolated from sugarbeet rhizosphere.</title>
        <authorList>
            <person name="Gaulin E."/>
        </authorList>
    </citation>
    <scope>NUCLEOTIDE SEQUENCE</scope>
    <source>
        <strain evidence="3">ATCC 38472_TT</strain>
    </source>
</reference>
<dbReference type="Gene3D" id="3.90.180.10">
    <property type="entry name" value="Medium-chain alcohol dehydrogenases, catalytic domain"/>
    <property type="match status" value="1"/>
</dbReference>
<name>A0A8K1FG84_PYTOL</name>
<dbReference type="OrthoDB" id="201656at2759"/>
<dbReference type="InterPro" id="IPR013154">
    <property type="entry name" value="ADH-like_N"/>
</dbReference>
<dbReference type="PANTHER" id="PTHR44154">
    <property type="entry name" value="QUINONE OXIDOREDUCTASE"/>
    <property type="match status" value="1"/>
</dbReference>
<organism evidence="3 4">
    <name type="scientific">Pythium oligandrum</name>
    <name type="common">Mycoparasitic fungus</name>
    <dbReference type="NCBI Taxonomy" id="41045"/>
    <lineage>
        <taxon>Eukaryota</taxon>
        <taxon>Sar</taxon>
        <taxon>Stramenopiles</taxon>
        <taxon>Oomycota</taxon>
        <taxon>Peronosporomycetes</taxon>
        <taxon>Pythiales</taxon>
        <taxon>Pythiaceae</taxon>
        <taxon>Pythium</taxon>
    </lineage>
</organism>
<dbReference type="AlphaFoldDB" id="A0A8K1FG84"/>
<accession>A0A8K1FG84</accession>
<feature type="domain" description="Alcohol dehydrogenase-like N-terminal" evidence="2">
    <location>
        <begin position="53"/>
        <end position="108"/>
    </location>
</feature>